<feature type="region of interest" description="Disordered" evidence="1">
    <location>
        <begin position="75"/>
        <end position="97"/>
    </location>
</feature>
<feature type="region of interest" description="Disordered" evidence="1">
    <location>
        <begin position="297"/>
        <end position="319"/>
    </location>
</feature>
<accession>A0A9P6B315</accession>
<feature type="domain" description="DUF4100" evidence="2">
    <location>
        <begin position="13"/>
        <end position="252"/>
    </location>
</feature>
<proteinExistence type="predicted"/>
<dbReference type="Proteomes" id="UP000886523">
    <property type="component" value="Unassembled WGS sequence"/>
</dbReference>
<evidence type="ECO:0000313" key="4">
    <source>
        <dbReference type="Proteomes" id="UP000886523"/>
    </source>
</evidence>
<evidence type="ECO:0000313" key="3">
    <source>
        <dbReference type="EMBL" id="KAF9516799.1"/>
    </source>
</evidence>
<dbReference type="EMBL" id="MU128936">
    <property type="protein sequence ID" value="KAF9516799.1"/>
    <property type="molecule type" value="Genomic_DNA"/>
</dbReference>
<gene>
    <name evidence="3" type="ORF">BS47DRAFT_1390386</name>
</gene>
<comment type="caution">
    <text evidence="3">The sequence shown here is derived from an EMBL/GenBank/DDBJ whole genome shotgun (WGS) entry which is preliminary data.</text>
</comment>
<dbReference type="AlphaFoldDB" id="A0A9P6B315"/>
<evidence type="ECO:0000259" key="2">
    <source>
        <dbReference type="Pfam" id="PF13352"/>
    </source>
</evidence>
<organism evidence="3 4">
    <name type="scientific">Hydnum rufescens UP504</name>
    <dbReference type="NCBI Taxonomy" id="1448309"/>
    <lineage>
        <taxon>Eukaryota</taxon>
        <taxon>Fungi</taxon>
        <taxon>Dikarya</taxon>
        <taxon>Basidiomycota</taxon>
        <taxon>Agaricomycotina</taxon>
        <taxon>Agaricomycetes</taxon>
        <taxon>Cantharellales</taxon>
        <taxon>Hydnaceae</taxon>
        <taxon>Hydnum</taxon>
    </lineage>
</organism>
<reference evidence="3" key="1">
    <citation type="journal article" date="2020" name="Nat. Commun.">
        <title>Large-scale genome sequencing of mycorrhizal fungi provides insights into the early evolution of symbiotic traits.</title>
        <authorList>
            <person name="Miyauchi S."/>
            <person name="Kiss E."/>
            <person name="Kuo A."/>
            <person name="Drula E."/>
            <person name="Kohler A."/>
            <person name="Sanchez-Garcia M."/>
            <person name="Morin E."/>
            <person name="Andreopoulos B."/>
            <person name="Barry K.W."/>
            <person name="Bonito G."/>
            <person name="Buee M."/>
            <person name="Carver A."/>
            <person name="Chen C."/>
            <person name="Cichocki N."/>
            <person name="Clum A."/>
            <person name="Culley D."/>
            <person name="Crous P.W."/>
            <person name="Fauchery L."/>
            <person name="Girlanda M."/>
            <person name="Hayes R.D."/>
            <person name="Keri Z."/>
            <person name="LaButti K."/>
            <person name="Lipzen A."/>
            <person name="Lombard V."/>
            <person name="Magnuson J."/>
            <person name="Maillard F."/>
            <person name="Murat C."/>
            <person name="Nolan M."/>
            <person name="Ohm R.A."/>
            <person name="Pangilinan J."/>
            <person name="Pereira M.F."/>
            <person name="Perotto S."/>
            <person name="Peter M."/>
            <person name="Pfister S."/>
            <person name="Riley R."/>
            <person name="Sitrit Y."/>
            <person name="Stielow J.B."/>
            <person name="Szollosi G."/>
            <person name="Zifcakova L."/>
            <person name="Stursova M."/>
            <person name="Spatafora J.W."/>
            <person name="Tedersoo L."/>
            <person name="Vaario L.M."/>
            <person name="Yamada A."/>
            <person name="Yan M."/>
            <person name="Wang P."/>
            <person name="Xu J."/>
            <person name="Bruns T."/>
            <person name="Baldrian P."/>
            <person name="Vilgalys R."/>
            <person name="Dunand C."/>
            <person name="Henrissat B."/>
            <person name="Grigoriev I.V."/>
            <person name="Hibbett D."/>
            <person name="Nagy L.G."/>
            <person name="Martin F.M."/>
        </authorList>
    </citation>
    <scope>NUCLEOTIDE SEQUENCE</scope>
    <source>
        <strain evidence="3">UP504</strain>
    </source>
</reference>
<dbReference type="OrthoDB" id="3326654at2759"/>
<evidence type="ECO:0000256" key="1">
    <source>
        <dbReference type="SAM" id="MobiDB-lite"/>
    </source>
</evidence>
<dbReference type="Pfam" id="PF13352">
    <property type="entry name" value="DUF4100"/>
    <property type="match status" value="1"/>
</dbReference>
<feature type="region of interest" description="Disordered" evidence="1">
    <location>
        <begin position="133"/>
        <end position="158"/>
    </location>
</feature>
<name>A0A9P6B315_9AGAM</name>
<protein>
    <recommendedName>
        <fullName evidence="2">DUF4100 domain-containing protein</fullName>
    </recommendedName>
</protein>
<sequence>MKKVLKLSNTGHLVQIDGTDLLCGDINNRGAAHILQDQLANASNVEMEHLRSFELLNQEFATFGKYKYEVFPAEQKQEEVQPKRNEPYMKDEPKGKRAECPNKAYVEIPQQPVRQDQPSSTKPPTILKWESRTVDPAPALPNEDIEMKDATTGEPETRKQLVPSMEKDLPLPKAKPKTRTTLDDIVVCGKDDHVKKRASPAYRFASELQERVNVDTLFNSLMDKEVMVRLGDVIRLSYELCKRLQIATKMQRVPVKLEAARSNNIEATISSIERNFRSLFLDSPSPQYTMIQDLPKLDHPSMQTHNLEPLNLKPGRKPK</sequence>
<feature type="compositionally biased region" description="Basic and acidic residues" evidence="1">
    <location>
        <begin position="145"/>
        <end position="158"/>
    </location>
</feature>
<dbReference type="InterPro" id="IPR025165">
    <property type="entry name" value="DUF4100"/>
</dbReference>
<keyword evidence="4" id="KW-1185">Reference proteome</keyword>